<sequence>MVATSNTGGEVQEVVIKPVNAWKSDLRAFDDSKAGVKGIADAGLAKIPEIFVSNPNKHQEKPGSSRLINVPVLDFGGVDEDATLHKEIVEKVRDASERLGFFQVVNHGIPSGVMEEAMDGIRRFHEQDAEAKKQFYSRDNTKSCVYNSNFDLYQVPTVNWRDSLYCVMAPNHPDPEELPQYSDHVMRLGLTIFELLSEALGLEPDHLKKVHCAEGLFIIGHYYPACPEPELTCGLSSHTDSGFLTLLLQDHIGGLQVLHEDKWVDVPCLTGALLITNDRFKSIYHRVLAKSVGPRISLPSFFRTHFVEGTESRSYGPMKELLSEENPPAYKDAPIPERDRWRPSTVTFQVVIQEATEFLFLPLFWVYNYQF</sequence>
<evidence type="ECO:0000256" key="6">
    <source>
        <dbReference type="RuleBase" id="RU003682"/>
    </source>
</evidence>
<comment type="caution">
    <text evidence="8">The sequence shown here is derived from an EMBL/GenBank/DDBJ whole genome shotgun (WGS) entry which is preliminary data.</text>
</comment>
<keyword evidence="9" id="KW-1185">Reference proteome</keyword>
<dbReference type="FunFam" id="2.60.120.330:FF:000005">
    <property type="entry name" value="1-aminocyclopropane-1-carboxylate oxidase homolog 1"/>
    <property type="match status" value="1"/>
</dbReference>
<dbReference type="PROSITE" id="PS51471">
    <property type="entry name" value="FE2OG_OXY"/>
    <property type="match status" value="1"/>
</dbReference>
<dbReference type="GO" id="GO:0046872">
    <property type="term" value="F:metal ion binding"/>
    <property type="evidence" value="ECO:0007669"/>
    <property type="project" value="UniProtKB-KW"/>
</dbReference>
<dbReference type="PANTHER" id="PTHR10209:SF884">
    <property type="entry name" value="1-AMINOCYCLOPROPANE-1-CARBOXYLATE OXIDASE HOMOLOG 1-LIKE"/>
    <property type="match status" value="1"/>
</dbReference>
<organism evidence="8 9">
    <name type="scientific">Rhododendron griersonianum</name>
    <dbReference type="NCBI Taxonomy" id="479676"/>
    <lineage>
        <taxon>Eukaryota</taxon>
        <taxon>Viridiplantae</taxon>
        <taxon>Streptophyta</taxon>
        <taxon>Embryophyta</taxon>
        <taxon>Tracheophyta</taxon>
        <taxon>Spermatophyta</taxon>
        <taxon>Magnoliopsida</taxon>
        <taxon>eudicotyledons</taxon>
        <taxon>Gunneridae</taxon>
        <taxon>Pentapetalae</taxon>
        <taxon>asterids</taxon>
        <taxon>Ericales</taxon>
        <taxon>Ericaceae</taxon>
        <taxon>Ericoideae</taxon>
        <taxon>Rhodoreae</taxon>
        <taxon>Rhododendron</taxon>
    </lineage>
</organism>
<dbReference type="EMBL" id="JACTNZ010000010">
    <property type="protein sequence ID" value="KAG5527927.1"/>
    <property type="molecule type" value="Genomic_DNA"/>
</dbReference>
<dbReference type="Pfam" id="PF03171">
    <property type="entry name" value="2OG-FeII_Oxy"/>
    <property type="match status" value="1"/>
</dbReference>
<name>A0AAV6IKE3_9ERIC</name>
<evidence type="ECO:0000256" key="3">
    <source>
        <dbReference type="ARBA" id="ARBA00022896"/>
    </source>
</evidence>
<keyword evidence="4 6" id="KW-0560">Oxidoreductase</keyword>
<feature type="domain" description="Fe2OG dioxygenase" evidence="7">
    <location>
        <begin position="212"/>
        <end position="306"/>
    </location>
</feature>
<gene>
    <name evidence="8" type="ORF">RHGRI_028753</name>
</gene>
<evidence type="ECO:0000256" key="1">
    <source>
        <dbReference type="ARBA" id="ARBA00008056"/>
    </source>
</evidence>
<dbReference type="Proteomes" id="UP000823749">
    <property type="component" value="Chromosome 10"/>
</dbReference>
<keyword evidence="3" id="KW-0847">Vitamin C</keyword>
<evidence type="ECO:0000256" key="2">
    <source>
        <dbReference type="ARBA" id="ARBA00022723"/>
    </source>
</evidence>
<dbReference type="InterPro" id="IPR027443">
    <property type="entry name" value="IPNS-like_sf"/>
</dbReference>
<keyword evidence="2 6" id="KW-0479">Metal-binding</keyword>
<evidence type="ECO:0000256" key="4">
    <source>
        <dbReference type="ARBA" id="ARBA00023002"/>
    </source>
</evidence>
<dbReference type="GO" id="GO:0016705">
    <property type="term" value="F:oxidoreductase activity, acting on paired donors, with incorporation or reduction of molecular oxygen"/>
    <property type="evidence" value="ECO:0007669"/>
    <property type="project" value="UniProtKB-ARBA"/>
</dbReference>
<evidence type="ECO:0000313" key="8">
    <source>
        <dbReference type="EMBL" id="KAG5527927.1"/>
    </source>
</evidence>
<dbReference type="InterPro" id="IPR044861">
    <property type="entry name" value="IPNS-like_FE2OG_OXY"/>
</dbReference>
<evidence type="ECO:0000256" key="5">
    <source>
        <dbReference type="ARBA" id="ARBA00023004"/>
    </source>
</evidence>
<dbReference type="Gene3D" id="2.60.120.330">
    <property type="entry name" value="B-lactam Antibiotic, Isopenicillin N Synthase, Chain"/>
    <property type="match status" value="1"/>
</dbReference>
<dbReference type="GO" id="GO:0031418">
    <property type="term" value="F:L-ascorbic acid binding"/>
    <property type="evidence" value="ECO:0007669"/>
    <property type="project" value="UniProtKB-KW"/>
</dbReference>
<proteinExistence type="inferred from homology"/>
<dbReference type="Pfam" id="PF14226">
    <property type="entry name" value="DIOX_N"/>
    <property type="match status" value="1"/>
</dbReference>
<evidence type="ECO:0000313" key="9">
    <source>
        <dbReference type="Proteomes" id="UP000823749"/>
    </source>
</evidence>
<dbReference type="InterPro" id="IPR026992">
    <property type="entry name" value="DIOX_N"/>
</dbReference>
<evidence type="ECO:0000259" key="7">
    <source>
        <dbReference type="PROSITE" id="PS51471"/>
    </source>
</evidence>
<dbReference type="GO" id="GO:0051213">
    <property type="term" value="F:dioxygenase activity"/>
    <property type="evidence" value="ECO:0007669"/>
    <property type="project" value="UniProtKB-ARBA"/>
</dbReference>
<reference evidence="8" key="1">
    <citation type="submission" date="2020-08" db="EMBL/GenBank/DDBJ databases">
        <title>Plant Genome Project.</title>
        <authorList>
            <person name="Zhang R.-G."/>
        </authorList>
    </citation>
    <scope>NUCLEOTIDE SEQUENCE</scope>
    <source>
        <strain evidence="8">WSP0</strain>
        <tissue evidence="8">Leaf</tissue>
    </source>
</reference>
<dbReference type="InterPro" id="IPR005123">
    <property type="entry name" value="Oxoglu/Fe-dep_dioxygenase_dom"/>
</dbReference>
<dbReference type="AlphaFoldDB" id="A0AAV6IKE3"/>
<accession>A0AAV6IKE3</accession>
<dbReference type="SUPFAM" id="SSF51197">
    <property type="entry name" value="Clavaminate synthase-like"/>
    <property type="match status" value="1"/>
</dbReference>
<dbReference type="PANTHER" id="PTHR10209">
    <property type="entry name" value="OXIDOREDUCTASE, 2OG-FE II OXYGENASE FAMILY PROTEIN"/>
    <property type="match status" value="1"/>
</dbReference>
<protein>
    <recommendedName>
        <fullName evidence="7">Fe2OG dioxygenase domain-containing protein</fullName>
    </recommendedName>
</protein>
<comment type="similarity">
    <text evidence="1 6">Belongs to the iron/ascorbate-dependent oxidoreductase family.</text>
</comment>
<keyword evidence="5 6" id="KW-0408">Iron</keyword>